<sequence length="80" mass="8821">MTVDLDGPDPLWQQIAGVLRARIEDGTYPANRRIPSEEALCDEFDVSRPTVRRAISTLRAEGLLRAVRGRGTFVTPSPGE</sequence>
<dbReference type="SMART" id="SM00345">
    <property type="entry name" value="HTH_GNTR"/>
    <property type="match status" value="1"/>
</dbReference>
<evidence type="ECO:0000313" key="5">
    <source>
        <dbReference type="EMBL" id="MWA03381.1"/>
    </source>
</evidence>
<reference evidence="5" key="1">
    <citation type="submission" date="2019-12" db="EMBL/GenBank/DDBJ databases">
        <title>Actinomadura physcomitrii sp. nov., a novel actinomycete isolated from moss [Physcomitrium sphaericum (Ludw) Fuernr].</title>
        <authorList>
            <person name="Zhuang X."/>
        </authorList>
    </citation>
    <scope>NUCLEOTIDE SEQUENCE [LARGE SCALE GENOMIC DNA]</scope>
    <source>
        <strain evidence="5">LD22</strain>
    </source>
</reference>
<dbReference type="InterPro" id="IPR050679">
    <property type="entry name" value="Bact_HTH_transcr_reg"/>
</dbReference>
<feature type="domain" description="HTH gntR-type" evidence="4">
    <location>
        <begin position="9"/>
        <end position="77"/>
    </location>
</feature>
<dbReference type="Pfam" id="PF00392">
    <property type="entry name" value="GntR"/>
    <property type="match status" value="1"/>
</dbReference>
<comment type="caution">
    <text evidence="5">The sequence shown here is derived from an EMBL/GenBank/DDBJ whole genome shotgun (WGS) entry which is preliminary data.</text>
</comment>
<dbReference type="PROSITE" id="PS50949">
    <property type="entry name" value="HTH_GNTR"/>
    <property type="match status" value="1"/>
</dbReference>
<evidence type="ECO:0000313" key="6">
    <source>
        <dbReference type="Proteomes" id="UP000462055"/>
    </source>
</evidence>
<keyword evidence="1" id="KW-0805">Transcription regulation</keyword>
<dbReference type="Gene3D" id="1.10.10.10">
    <property type="entry name" value="Winged helix-like DNA-binding domain superfamily/Winged helix DNA-binding domain"/>
    <property type="match status" value="1"/>
</dbReference>
<dbReference type="RefSeq" id="WP_151595925.1">
    <property type="nucleotide sequence ID" value="NZ_WBMS02000019.1"/>
</dbReference>
<name>A0A6I4MI95_9ACTN</name>
<accession>A0A6I4MI95</accession>
<dbReference type="GO" id="GO:0003700">
    <property type="term" value="F:DNA-binding transcription factor activity"/>
    <property type="evidence" value="ECO:0007669"/>
    <property type="project" value="InterPro"/>
</dbReference>
<dbReference type="PRINTS" id="PR00035">
    <property type="entry name" value="HTHGNTR"/>
</dbReference>
<dbReference type="EMBL" id="WBMS02000019">
    <property type="protein sequence ID" value="MWA03381.1"/>
    <property type="molecule type" value="Genomic_DNA"/>
</dbReference>
<keyword evidence="2" id="KW-0238">DNA-binding</keyword>
<dbReference type="FunFam" id="1.10.10.10:FF:000079">
    <property type="entry name" value="GntR family transcriptional regulator"/>
    <property type="match status" value="1"/>
</dbReference>
<gene>
    <name evidence="5" type="ORF">F8568_023970</name>
</gene>
<dbReference type="Proteomes" id="UP000462055">
    <property type="component" value="Unassembled WGS sequence"/>
</dbReference>
<proteinExistence type="predicted"/>
<organism evidence="5 6">
    <name type="scientific">Actinomadura physcomitrii</name>
    <dbReference type="NCBI Taxonomy" id="2650748"/>
    <lineage>
        <taxon>Bacteria</taxon>
        <taxon>Bacillati</taxon>
        <taxon>Actinomycetota</taxon>
        <taxon>Actinomycetes</taxon>
        <taxon>Streptosporangiales</taxon>
        <taxon>Thermomonosporaceae</taxon>
        <taxon>Actinomadura</taxon>
    </lineage>
</organism>
<dbReference type="PANTHER" id="PTHR44846:SF1">
    <property type="entry name" value="MANNOSYL-D-GLYCERATE TRANSPORT_METABOLISM SYSTEM REPRESSOR MNGR-RELATED"/>
    <property type="match status" value="1"/>
</dbReference>
<evidence type="ECO:0000256" key="2">
    <source>
        <dbReference type="ARBA" id="ARBA00023125"/>
    </source>
</evidence>
<dbReference type="PANTHER" id="PTHR44846">
    <property type="entry name" value="MANNOSYL-D-GLYCERATE TRANSPORT/METABOLISM SYSTEM REPRESSOR MNGR-RELATED"/>
    <property type="match status" value="1"/>
</dbReference>
<dbReference type="AlphaFoldDB" id="A0A6I4MI95"/>
<evidence type="ECO:0000256" key="3">
    <source>
        <dbReference type="ARBA" id="ARBA00023163"/>
    </source>
</evidence>
<protein>
    <submittedName>
        <fullName evidence="5">GntR family transcriptional regulator</fullName>
    </submittedName>
</protein>
<dbReference type="GO" id="GO:0003677">
    <property type="term" value="F:DNA binding"/>
    <property type="evidence" value="ECO:0007669"/>
    <property type="project" value="UniProtKB-KW"/>
</dbReference>
<evidence type="ECO:0000256" key="1">
    <source>
        <dbReference type="ARBA" id="ARBA00023015"/>
    </source>
</evidence>
<dbReference type="SUPFAM" id="SSF46785">
    <property type="entry name" value="Winged helix' DNA-binding domain"/>
    <property type="match status" value="1"/>
</dbReference>
<evidence type="ECO:0000259" key="4">
    <source>
        <dbReference type="PROSITE" id="PS50949"/>
    </source>
</evidence>
<keyword evidence="3" id="KW-0804">Transcription</keyword>
<dbReference type="CDD" id="cd07377">
    <property type="entry name" value="WHTH_GntR"/>
    <property type="match status" value="1"/>
</dbReference>
<keyword evidence="6" id="KW-1185">Reference proteome</keyword>
<dbReference type="InterPro" id="IPR036388">
    <property type="entry name" value="WH-like_DNA-bd_sf"/>
</dbReference>
<dbReference type="GO" id="GO:0045892">
    <property type="term" value="P:negative regulation of DNA-templated transcription"/>
    <property type="evidence" value="ECO:0007669"/>
    <property type="project" value="TreeGrafter"/>
</dbReference>
<dbReference type="InterPro" id="IPR000524">
    <property type="entry name" value="Tscrpt_reg_HTH_GntR"/>
</dbReference>
<dbReference type="InterPro" id="IPR036390">
    <property type="entry name" value="WH_DNA-bd_sf"/>
</dbReference>